<feature type="transmembrane region" description="Helical" evidence="8">
    <location>
        <begin position="187"/>
        <end position="207"/>
    </location>
</feature>
<keyword evidence="7 8" id="KW-0472">Membrane</keyword>
<gene>
    <name evidence="9" type="ORF">J43TS3_03690</name>
</gene>
<dbReference type="PANTHER" id="PTHR34975:SF2">
    <property type="entry name" value="SPORE GERMINATION PROTEIN A2"/>
    <property type="match status" value="1"/>
</dbReference>
<sequence>MIEKGRISALQMATLLYPTIIATAILLVPAITGEYAKKDMWLSPIWASLAGLFVIFLAVKLEQRFPEQTIIQYSGTITGKLIGKLIGVLIVLYYFHATGIILLEYGNFVIGSFLPRTPLLIVIGSMVLVCGLAVRGGIEVMARTAQVLVPFVILFFTLIMILLTPELNLDNLFPVMEYGLKPSLKGAIIPASWFLQLFIIAFILPVLKKGEKIGKAGILTVITVMITLVITNLVTLLLFGVITTSFTYPVMEAARFISVADFLQHLESVVMAIWVAGTFIKVSLFYYVVVIGTAQVLHISDFRPIVLPIGLFLTVLSFWTSSSLQELEQILITSFPFYDFFVLIIIPMLLLVIAKVRKKGATKNRRNKGKVKK</sequence>
<keyword evidence="5 8" id="KW-0812">Transmembrane</keyword>
<comment type="caution">
    <text evidence="9">The sequence shown here is derived from an EMBL/GenBank/DDBJ whole genome shotgun (WGS) entry which is preliminary data.</text>
</comment>
<feature type="transmembrane region" description="Helical" evidence="8">
    <location>
        <begin position="117"/>
        <end position="135"/>
    </location>
</feature>
<evidence type="ECO:0000256" key="2">
    <source>
        <dbReference type="ARBA" id="ARBA00007998"/>
    </source>
</evidence>
<feature type="transmembrane region" description="Helical" evidence="8">
    <location>
        <begin position="81"/>
        <end position="105"/>
    </location>
</feature>
<evidence type="ECO:0000313" key="10">
    <source>
        <dbReference type="Proteomes" id="UP000676917"/>
    </source>
</evidence>
<dbReference type="PANTHER" id="PTHR34975">
    <property type="entry name" value="SPORE GERMINATION PROTEIN A2"/>
    <property type="match status" value="1"/>
</dbReference>
<evidence type="ECO:0000256" key="3">
    <source>
        <dbReference type="ARBA" id="ARBA00022448"/>
    </source>
</evidence>
<feature type="transmembrane region" description="Helical" evidence="8">
    <location>
        <begin position="147"/>
        <end position="167"/>
    </location>
</feature>
<dbReference type="AlphaFoldDB" id="A0A919X7X3"/>
<dbReference type="InterPro" id="IPR004761">
    <property type="entry name" value="Spore_GerAB"/>
</dbReference>
<dbReference type="GO" id="GO:0016020">
    <property type="term" value="C:membrane"/>
    <property type="evidence" value="ECO:0007669"/>
    <property type="project" value="UniProtKB-SubCell"/>
</dbReference>
<evidence type="ECO:0000256" key="6">
    <source>
        <dbReference type="ARBA" id="ARBA00022989"/>
    </source>
</evidence>
<evidence type="ECO:0000313" key="9">
    <source>
        <dbReference type="EMBL" id="GIO25758.1"/>
    </source>
</evidence>
<accession>A0A919X7X3</accession>
<dbReference type="Pfam" id="PF03845">
    <property type="entry name" value="Spore_permease"/>
    <property type="match status" value="1"/>
</dbReference>
<reference evidence="9" key="1">
    <citation type="submission" date="2021-03" db="EMBL/GenBank/DDBJ databases">
        <title>Antimicrobial resistance genes in bacteria isolated from Japanese honey, and their potential for conferring macrolide and lincosamide resistance in the American foulbrood pathogen Paenibacillus larvae.</title>
        <authorList>
            <person name="Okamoto M."/>
            <person name="Kumagai M."/>
            <person name="Kanamori H."/>
            <person name="Takamatsu D."/>
        </authorList>
    </citation>
    <scope>NUCLEOTIDE SEQUENCE</scope>
    <source>
        <strain evidence="9">J43TS3</strain>
    </source>
</reference>
<organism evidence="9 10">
    <name type="scientific">Ornithinibacillus bavariensis</name>
    <dbReference type="NCBI Taxonomy" id="545502"/>
    <lineage>
        <taxon>Bacteria</taxon>
        <taxon>Bacillati</taxon>
        <taxon>Bacillota</taxon>
        <taxon>Bacilli</taxon>
        <taxon>Bacillales</taxon>
        <taxon>Bacillaceae</taxon>
        <taxon>Ornithinibacillus</taxon>
    </lineage>
</organism>
<dbReference type="Proteomes" id="UP000676917">
    <property type="component" value="Unassembled WGS sequence"/>
</dbReference>
<comment type="subcellular location">
    <subcellularLocation>
        <location evidence="1">Membrane</location>
        <topology evidence="1">Multi-pass membrane protein</topology>
    </subcellularLocation>
</comment>
<feature type="transmembrane region" description="Helical" evidence="8">
    <location>
        <begin position="12"/>
        <end position="31"/>
    </location>
</feature>
<protein>
    <submittedName>
        <fullName evidence="9">Germination protein</fullName>
    </submittedName>
</protein>
<keyword evidence="10" id="KW-1185">Reference proteome</keyword>
<dbReference type="EMBL" id="BORP01000001">
    <property type="protein sequence ID" value="GIO25758.1"/>
    <property type="molecule type" value="Genomic_DNA"/>
</dbReference>
<feature type="transmembrane region" description="Helical" evidence="8">
    <location>
        <begin position="302"/>
        <end position="320"/>
    </location>
</feature>
<feature type="transmembrane region" description="Helical" evidence="8">
    <location>
        <begin position="219"/>
        <end position="248"/>
    </location>
</feature>
<keyword evidence="3" id="KW-0813">Transport</keyword>
<evidence type="ECO:0000256" key="1">
    <source>
        <dbReference type="ARBA" id="ARBA00004141"/>
    </source>
</evidence>
<keyword evidence="4" id="KW-0309">Germination</keyword>
<feature type="transmembrane region" description="Helical" evidence="8">
    <location>
        <begin position="268"/>
        <end position="290"/>
    </location>
</feature>
<proteinExistence type="inferred from homology"/>
<evidence type="ECO:0000256" key="4">
    <source>
        <dbReference type="ARBA" id="ARBA00022544"/>
    </source>
</evidence>
<evidence type="ECO:0000256" key="7">
    <source>
        <dbReference type="ARBA" id="ARBA00023136"/>
    </source>
</evidence>
<dbReference type="NCBIfam" id="TIGR00912">
    <property type="entry name" value="2A0309"/>
    <property type="match status" value="1"/>
</dbReference>
<feature type="transmembrane region" description="Helical" evidence="8">
    <location>
        <begin position="340"/>
        <end position="356"/>
    </location>
</feature>
<name>A0A919X7X3_9BACI</name>
<keyword evidence="6 8" id="KW-1133">Transmembrane helix</keyword>
<evidence type="ECO:0000256" key="8">
    <source>
        <dbReference type="SAM" id="Phobius"/>
    </source>
</evidence>
<dbReference type="GO" id="GO:0009847">
    <property type="term" value="P:spore germination"/>
    <property type="evidence" value="ECO:0007669"/>
    <property type="project" value="InterPro"/>
</dbReference>
<dbReference type="RefSeq" id="WP_212919278.1">
    <property type="nucleotide sequence ID" value="NZ_BORP01000001.1"/>
</dbReference>
<evidence type="ECO:0000256" key="5">
    <source>
        <dbReference type="ARBA" id="ARBA00022692"/>
    </source>
</evidence>
<feature type="transmembrane region" description="Helical" evidence="8">
    <location>
        <begin position="43"/>
        <end position="61"/>
    </location>
</feature>
<comment type="similarity">
    <text evidence="2">Belongs to the amino acid-polyamine-organocation (APC) superfamily. Spore germination protein (SGP) (TC 2.A.3.9) family.</text>
</comment>